<dbReference type="EMBL" id="JABEZZ010000004">
    <property type="protein sequence ID" value="MBA0583926.1"/>
    <property type="molecule type" value="Genomic_DNA"/>
</dbReference>
<dbReference type="Proteomes" id="UP000593578">
    <property type="component" value="Unassembled WGS sequence"/>
</dbReference>
<sequence length="43" mass="5002">METTVVLKFLGRNISYIALFNRISSLRRPSRPFNLMDIEMAIS</sequence>
<organism evidence="1 2">
    <name type="scientific">Gossypium raimondii</name>
    <name type="common">Peruvian cotton</name>
    <name type="synonym">Gossypium klotzschianum subsp. raimondii</name>
    <dbReference type="NCBI Taxonomy" id="29730"/>
    <lineage>
        <taxon>Eukaryota</taxon>
        <taxon>Viridiplantae</taxon>
        <taxon>Streptophyta</taxon>
        <taxon>Embryophyta</taxon>
        <taxon>Tracheophyta</taxon>
        <taxon>Spermatophyta</taxon>
        <taxon>Magnoliopsida</taxon>
        <taxon>eudicotyledons</taxon>
        <taxon>Gunneridae</taxon>
        <taxon>Pentapetalae</taxon>
        <taxon>rosids</taxon>
        <taxon>malvids</taxon>
        <taxon>Malvales</taxon>
        <taxon>Malvaceae</taxon>
        <taxon>Malvoideae</taxon>
        <taxon>Gossypium</taxon>
    </lineage>
</organism>
<reference evidence="1 2" key="1">
    <citation type="journal article" date="2019" name="Genome Biol. Evol.">
        <title>Insights into the evolution of the New World diploid cottons (Gossypium, subgenus Houzingenia) based on genome sequencing.</title>
        <authorList>
            <person name="Grover C.E."/>
            <person name="Arick M.A. 2nd"/>
            <person name="Thrash A."/>
            <person name="Conover J.L."/>
            <person name="Sanders W.S."/>
            <person name="Peterson D.G."/>
            <person name="Frelichowski J.E."/>
            <person name="Scheffler J.A."/>
            <person name="Scheffler B.E."/>
            <person name="Wendel J.F."/>
        </authorList>
    </citation>
    <scope>NUCLEOTIDE SEQUENCE [LARGE SCALE GENOMIC DNA]</scope>
    <source>
        <strain evidence="1">8</strain>
        <tissue evidence="1">Leaf</tissue>
    </source>
</reference>
<evidence type="ECO:0000313" key="2">
    <source>
        <dbReference type="Proteomes" id="UP000593578"/>
    </source>
</evidence>
<name>A0A7J8P428_GOSRA</name>
<gene>
    <name evidence="1" type="ORF">Gorai_014765</name>
</gene>
<comment type="caution">
    <text evidence="1">The sequence shown here is derived from an EMBL/GenBank/DDBJ whole genome shotgun (WGS) entry which is preliminary data.</text>
</comment>
<evidence type="ECO:0000313" key="1">
    <source>
        <dbReference type="EMBL" id="MBA0583926.1"/>
    </source>
</evidence>
<proteinExistence type="predicted"/>
<dbReference type="AlphaFoldDB" id="A0A7J8P428"/>
<protein>
    <submittedName>
        <fullName evidence="1">Uncharacterized protein</fullName>
    </submittedName>
</protein>
<accession>A0A7J8P428</accession>